<dbReference type="EMBL" id="CM007383">
    <property type="protein sequence ID" value="ONK76556.1"/>
    <property type="molecule type" value="Genomic_DNA"/>
</dbReference>
<dbReference type="AlphaFoldDB" id="A0A5P1FDU2"/>
<dbReference type="Proteomes" id="UP000243459">
    <property type="component" value="Chromosome 3"/>
</dbReference>
<sequence>MNYVVAQKEAYGICQVLFKHMLYELFNYGRVVDSGVGVMVAEAEEDEVEGEVVLKAGVVVEEDAVLVEVVVEEGVVEVAVVAVEVE</sequence>
<protein>
    <submittedName>
        <fullName evidence="1">Uncharacterized protein</fullName>
    </submittedName>
</protein>
<evidence type="ECO:0000313" key="1">
    <source>
        <dbReference type="EMBL" id="ONK76556.1"/>
    </source>
</evidence>
<reference evidence="2" key="1">
    <citation type="journal article" date="2017" name="Nat. Commun.">
        <title>The asparagus genome sheds light on the origin and evolution of a young Y chromosome.</title>
        <authorList>
            <person name="Harkess A."/>
            <person name="Zhou J."/>
            <person name="Xu C."/>
            <person name="Bowers J.E."/>
            <person name="Van der Hulst R."/>
            <person name="Ayyampalayam S."/>
            <person name="Mercati F."/>
            <person name="Riccardi P."/>
            <person name="McKain M.R."/>
            <person name="Kakrana A."/>
            <person name="Tang H."/>
            <person name="Ray J."/>
            <person name="Groenendijk J."/>
            <person name="Arikit S."/>
            <person name="Mathioni S.M."/>
            <person name="Nakano M."/>
            <person name="Shan H."/>
            <person name="Telgmann-Rauber A."/>
            <person name="Kanno A."/>
            <person name="Yue Z."/>
            <person name="Chen H."/>
            <person name="Li W."/>
            <person name="Chen Y."/>
            <person name="Xu X."/>
            <person name="Zhang Y."/>
            <person name="Luo S."/>
            <person name="Chen H."/>
            <person name="Gao J."/>
            <person name="Mao Z."/>
            <person name="Pires J.C."/>
            <person name="Luo M."/>
            <person name="Kudrna D."/>
            <person name="Wing R.A."/>
            <person name="Meyers B.C."/>
            <person name="Yi K."/>
            <person name="Kong H."/>
            <person name="Lavrijsen P."/>
            <person name="Sunseri F."/>
            <person name="Falavigna A."/>
            <person name="Ye Y."/>
            <person name="Leebens-Mack J.H."/>
            <person name="Chen G."/>
        </authorList>
    </citation>
    <scope>NUCLEOTIDE SEQUENCE [LARGE SCALE GENOMIC DNA]</scope>
    <source>
        <strain evidence="2">cv. DH0086</strain>
    </source>
</reference>
<dbReference type="Gramene" id="ONK76556">
    <property type="protein sequence ID" value="ONK76556"/>
    <property type="gene ID" value="A4U43_C03F29500"/>
</dbReference>
<keyword evidence="2" id="KW-1185">Reference proteome</keyword>
<gene>
    <name evidence="1" type="ORF">A4U43_C03F29500</name>
</gene>
<accession>A0A5P1FDU2</accession>
<evidence type="ECO:0000313" key="2">
    <source>
        <dbReference type="Proteomes" id="UP000243459"/>
    </source>
</evidence>
<name>A0A5P1FDU2_ASPOF</name>
<proteinExistence type="predicted"/>
<organism evidence="1 2">
    <name type="scientific">Asparagus officinalis</name>
    <name type="common">Garden asparagus</name>
    <dbReference type="NCBI Taxonomy" id="4686"/>
    <lineage>
        <taxon>Eukaryota</taxon>
        <taxon>Viridiplantae</taxon>
        <taxon>Streptophyta</taxon>
        <taxon>Embryophyta</taxon>
        <taxon>Tracheophyta</taxon>
        <taxon>Spermatophyta</taxon>
        <taxon>Magnoliopsida</taxon>
        <taxon>Liliopsida</taxon>
        <taxon>Asparagales</taxon>
        <taxon>Asparagaceae</taxon>
        <taxon>Asparagoideae</taxon>
        <taxon>Asparagus</taxon>
    </lineage>
</organism>